<sequence>MMQDLLARRIQLTPRPQNDSALPLEVAMLGHCPGRVRPERLLALKDALAAIRQAGFGEVIDQILSNPASASLYHLPLPLHSASEFHDIFPDAASAPAQYRSSLAGNLAWLAPCVEDFFANGGHRLWIVVVPEEESQQGFFAAESTDLTDTSTLRGIATLLAVPSVGSICLPDLERLQIPARLPDVPRVRLDNPEPAFLPCSQSLDDDHRERRNTSEMALDDLPEPIEFQRVLREILHWLTRYRPDIQCLLTLPLAYANEIDSPDADPEALELLSNMQLSDAAHYLRQVQFFYPYLRGQGRALLSPVGVVSGKQAATARSAGPWRSIAGQPMVSKNLPYPRMKRASVVSLRETPGISILELRNNRVELDDERLCVPALPADDYRHAASLERFDGYRSAELMRLMGYLRRQLRQFGEQLVFNSDVNDPRPKLLIEHFLRQLWQRGALRGERSEHAFSLRQIPAGESTLLLEIEIAPALPIDRIRLTFTNTGTDWQTEVQSA</sequence>
<protein>
    <submittedName>
        <fullName evidence="1">Uncharacterized protein</fullName>
    </submittedName>
</protein>
<reference evidence="2" key="1">
    <citation type="submission" date="2017-01" db="EMBL/GenBank/DDBJ databases">
        <authorList>
            <person name="Varghese N."/>
            <person name="Submissions S."/>
        </authorList>
    </citation>
    <scope>NUCLEOTIDE SEQUENCE [LARGE SCALE GENOMIC DNA]</scope>
    <source>
        <strain evidence="2">DSM 24913</strain>
    </source>
</reference>
<keyword evidence="2" id="KW-1185">Reference proteome</keyword>
<dbReference type="OrthoDB" id="9177104at2"/>
<dbReference type="Proteomes" id="UP000185639">
    <property type="component" value="Unassembled WGS sequence"/>
</dbReference>
<accession>A0A1N7N635</accession>
<evidence type="ECO:0000313" key="1">
    <source>
        <dbReference type="EMBL" id="SIS93815.1"/>
    </source>
</evidence>
<dbReference type="RefSeq" id="WP_084188882.1">
    <property type="nucleotide sequence ID" value="NZ_FTOH01000006.1"/>
</dbReference>
<gene>
    <name evidence="1" type="ORF">SAMN05421686_106211</name>
</gene>
<dbReference type="EMBL" id="FTOH01000006">
    <property type="protein sequence ID" value="SIS93815.1"/>
    <property type="molecule type" value="Genomic_DNA"/>
</dbReference>
<dbReference type="STRING" id="484498.SAMN05421686_106211"/>
<dbReference type="AlphaFoldDB" id="A0A1N7N635"/>
<proteinExistence type="predicted"/>
<organism evidence="1 2">
    <name type="scientific">Thalassolituus maritimus</name>
    <dbReference type="NCBI Taxonomy" id="484498"/>
    <lineage>
        <taxon>Bacteria</taxon>
        <taxon>Pseudomonadati</taxon>
        <taxon>Pseudomonadota</taxon>
        <taxon>Gammaproteobacteria</taxon>
        <taxon>Oceanospirillales</taxon>
        <taxon>Oceanospirillaceae</taxon>
        <taxon>Thalassolituus</taxon>
    </lineage>
</organism>
<name>A0A1N7N635_9GAMM</name>
<evidence type="ECO:0000313" key="2">
    <source>
        <dbReference type="Proteomes" id="UP000185639"/>
    </source>
</evidence>